<dbReference type="Pfam" id="PF26570">
    <property type="entry name" value="MYO15"/>
    <property type="match status" value="1"/>
</dbReference>
<comment type="caution">
    <text evidence="2">The sequence shown here is derived from an EMBL/GenBank/DDBJ whole genome shotgun (WGS) entry which is preliminary data.</text>
</comment>
<organism evidence="2 3">
    <name type="scientific">Adineta steineri</name>
    <dbReference type="NCBI Taxonomy" id="433720"/>
    <lineage>
        <taxon>Eukaryota</taxon>
        <taxon>Metazoa</taxon>
        <taxon>Spiralia</taxon>
        <taxon>Gnathifera</taxon>
        <taxon>Rotifera</taxon>
        <taxon>Eurotatoria</taxon>
        <taxon>Bdelloidea</taxon>
        <taxon>Adinetida</taxon>
        <taxon>Adinetidae</taxon>
        <taxon>Adineta</taxon>
    </lineage>
</organism>
<gene>
    <name evidence="2" type="ORF">OXD698_LOCUS47801</name>
</gene>
<feature type="non-terminal residue" evidence="2">
    <location>
        <position position="166"/>
    </location>
</feature>
<feature type="non-terminal residue" evidence="2">
    <location>
        <position position="1"/>
    </location>
</feature>
<evidence type="ECO:0000313" key="3">
    <source>
        <dbReference type="Proteomes" id="UP000663844"/>
    </source>
</evidence>
<proteinExistence type="predicted"/>
<evidence type="ECO:0000313" key="2">
    <source>
        <dbReference type="EMBL" id="CAF4333028.1"/>
    </source>
</evidence>
<dbReference type="PANTHER" id="PTHR22692">
    <property type="entry name" value="MYOSIN VII, XV"/>
    <property type="match status" value="1"/>
</dbReference>
<accession>A0A820JU11</accession>
<dbReference type="InterPro" id="IPR051567">
    <property type="entry name" value="Unconventional_Myosin_ATPase"/>
</dbReference>
<sequence>EIVARNQSSKLDFHKTMTPMIGKENFELRKKLFENPDELSFTDAIPSFIEAINTSKSSSRQSLNYLTYHNIIWKLKIRKEVFSPMETYDQPIVIDLLYLQIVYDTFSSICIRISEAERTNMKTFLSSHGVAVMGDIDLINKLSAKKAIIEQARQWPTYFCRFFPIS</sequence>
<reference evidence="2" key="1">
    <citation type="submission" date="2021-02" db="EMBL/GenBank/DDBJ databases">
        <authorList>
            <person name="Nowell W R."/>
        </authorList>
    </citation>
    <scope>NUCLEOTIDE SEQUENCE</scope>
</reference>
<dbReference type="PANTHER" id="PTHR22692:SF26">
    <property type="entry name" value="SH3 DOMAIN-CONTAINING PROTEIN"/>
    <property type="match status" value="1"/>
</dbReference>
<evidence type="ECO:0000259" key="1">
    <source>
        <dbReference type="Pfam" id="PF26570"/>
    </source>
</evidence>
<dbReference type="AlphaFoldDB" id="A0A820JU11"/>
<feature type="domain" description="Unconventional myosin-XV-like" evidence="1">
    <location>
        <begin position="80"/>
        <end position="159"/>
    </location>
</feature>
<name>A0A820JU11_9BILA</name>
<dbReference type="Proteomes" id="UP000663844">
    <property type="component" value="Unassembled WGS sequence"/>
</dbReference>
<dbReference type="EMBL" id="CAJOAZ010019118">
    <property type="protein sequence ID" value="CAF4333028.1"/>
    <property type="molecule type" value="Genomic_DNA"/>
</dbReference>
<dbReference type="InterPro" id="IPR059004">
    <property type="entry name" value="MYO15"/>
</dbReference>
<protein>
    <recommendedName>
        <fullName evidence="1">Unconventional myosin-XV-like domain-containing protein</fullName>
    </recommendedName>
</protein>